<evidence type="ECO:0000313" key="7">
    <source>
        <dbReference type="Proteomes" id="UP000694891"/>
    </source>
</evidence>
<dbReference type="SMART" id="SM00323">
    <property type="entry name" value="RasGAP"/>
    <property type="match status" value="1"/>
</dbReference>
<dbReference type="SUPFAM" id="SSF49562">
    <property type="entry name" value="C2 domain (Calcium/lipid-binding domain, CaLB)"/>
    <property type="match status" value="1"/>
</dbReference>
<dbReference type="PROSITE" id="PS00509">
    <property type="entry name" value="RAS_GTPASE_ACTIV_1"/>
    <property type="match status" value="1"/>
</dbReference>
<dbReference type="InterPro" id="IPR039360">
    <property type="entry name" value="Ras_GTPase"/>
</dbReference>
<dbReference type="InterPro" id="IPR021887">
    <property type="entry name" value="DAB2P_C"/>
</dbReference>
<dbReference type="InterPro" id="IPR001936">
    <property type="entry name" value="RasGAP_dom"/>
</dbReference>
<dbReference type="RefSeq" id="XP_008299497.1">
    <property type="nucleotide sequence ID" value="XM_008301275.1"/>
</dbReference>
<organism evidence="7 8">
    <name type="scientific">Stegastes partitus</name>
    <name type="common">bicolor damselfish</name>
    <dbReference type="NCBI Taxonomy" id="144197"/>
    <lineage>
        <taxon>Eukaryota</taxon>
        <taxon>Metazoa</taxon>
        <taxon>Chordata</taxon>
        <taxon>Craniata</taxon>
        <taxon>Vertebrata</taxon>
        <taxon>Euteleostomi</taxon>
        <taxon>Actinopterygii</taxon>
        <taxon>Neopterygii</taxon>
        <taxon>Teleostei</taxon>
        <taxon>Neoteleostei</taxon>
        <taxon>Acanthomorphata</taxon>
        <taxon>Ovalentaria</taxon>
        <taxon>Pomacentridae</taxon>
        <taxon>Stegastes</taxon>
    </lineage>
</organism>
<feature type="coiled-coil region" evidence="3">
    <location>
        <begin position="1133"/>
        <end position="1192"/>
    </location>
</feature>
<dbReference type="PANTHER" id="PTHR10194">
    <property type="entry name" value="RAS GTPASE-ACTIVATING PROTEINS"/>
    <property type="match status" value="1"/>
</dbReference>
<dbReference type="InterPro" id="IPR057606">
    <property type="entry name" value="SynGAP1-like_PH"/>
</dbReference>
<dbReference type="InterPro" id="IPR035892">
    <property type="entry name" value="C2_domain_sf"/>
</dbReference>
<dbReference type="Pfam" id="PF00168">
    <property type="entry name" value="C2"/>
    <property type="match status" value="1"/>
</dbReference>
<feature type="domain" description="C2" evidence="5">
    <location>
        <begin position="131"/>
        <end position="249"/>
    </location>
</feature>
<protein>
    <submittedName>
        <fullName evidence="8">Ras/Rap GTPase-activating protein SynGAP-like</fullName>
    </submittedName>
</protein>
<dbReference type="Gene3D" id="2.60.40.150">
    <property type="entry name" value="C2 domain"/>
    <property type="match status" value="1"/>
</dbReference>
<dbReference type="CDD" id="cd05136">
    <property type="entry name" value="RasGAP_DAB2IP"/>
    <property type="match status" value="1"/>
</dbReference>
<proteinExistence type="predicted"/>
<dbReference type="Gene3D" id="1.10.506.10">
    <property type="entry name" value="GTPase Activation - p120gap, domain 1"/>
    <property type="match status" value="2"/>
</dbReference>
<evidence type="ECO:0000259" key="5">
    <source>
        <dbReference type="PROSITE" id="PS50004"/>
    </source>
</evidence>
<feature type="region of interest" description="Disordered" evidence="4">
    <location>
        <begin position="820"/>
        <end position="852"/>
    </location>
</feature>
<feature type="compositionally biased region" description="Polar residues" evidence="4">
    <location>
        <begin position="915"/>
        <end position="944"/>
    </location>
</feature>
<evidence type="ECO:0000313" key="8">
    <source>
        <dbReference type="RefSeq" id="XP_008299497.1"/>
    </source>
</evidence>
<evidence type="ECO:0000256" key="4">
    <source>
        <dbReference type="SAM" id="MobiDB-lite"/>
    </source>
</evidence>
<keyword evidence="2" id="KW-0597">Phosphoprotein</keyword>
<keyword evidence="1" id="KW-0343">GTPase activation</keyword>
<reference evidence="8" key="1">
    <citation type="submission" date="2025-08" db="UniProtKB">
        <authorList>
            <consortium name="RefSeq"/>
        </authorList>
    </citation>
    <scope>IDENTIFICATION</scope>
</reference>
<feature type="domain" description="Ras-GAP" evidence="6">
    <location>
        <begin position="316"/>
        <end position="508"/>
    </location>
</feature>
<dbReference type="InterPro" id="IPR000008">
    <property type="entry name" value="C2_dom"/>
</dbReference>
<dbReference type="FunFam" id="1.10.506.10:FF:000001">
    <property type="entry name" value="Ras GTPase-activating protein nGAP isoform 2"/>
    <property type="match status" value="1"/>
</dbReference>
<dbReference type="SUPFAM" id="SSF50729">
    <property type="entry name" value="PH domain-like"/>
    <property type="match status" value="1"/>
</dbReference>
<evidence type="ECO:0000256" key="2">
    <source>
        <dbReference type="ARBA" id="ARBA00022553"/>
    </source>
</evidence>
<evidence type="ECO:0000256" key="3">
    <source>
        <dbReference type="SAM" id="Coils"/>
    </source>
</evidence>
<dbReference type="Pfam" id="PF25321">
    <property type="entry name" value="PH_RASGAP"/>
    <property type="match status" value="2"/>
</dbReference>
<name>A0A9Y4TXM0_9TELE</name>
<dbReference type="SUPFAM" id="SSF48350">
    <property type="entry name" value="GTPase activation domain, GAP"/>
    <property type="match status" value="1"/>
</dbReference>
<dbReference type="CDD" id="cd04013">
    <property type="entry name" value="C2_SynGAP_like"/>
    <property type="match status" value="1"/>
</dbReference>
<feature type="compositionally biased region" description="Low complexity" evidence="4">
    <location>
        <begin position="35"/>
        <end position="48"/>
    </location>
</feature>
<feature type="compositionally biased region" description="Polar residues" evidence="4">
    <location>
        <begin position="969"/>
        <end position="992"/>
    </location>
</feature>
<dbReference type="Pfam" id="PF12004">
    <property type="entry name" value="DAB2P_C"/>
    <property type="match status" value="1"/>
</dbReference>
<dbReference type="AlphaFoldDB" id="A0A9Y4TXM0"/>
<feature type="compositionally biased region" description="Low complexity" evidence="4">
    <location>
        <begin position="993"/>
        <end position="1016"/>
    </location>
</feature>
<evidence type="ECO:0000256" key="1">
    <source>
        <dbReference type="ARBA" id="ARBA00022468"/>
    </source>
</evidence>
<dbReference type="InterPro" id="IPR023152">
    <property type="entry name" value="RasGAP_CS"/>
</dbReference>
<dbReference type="Proteomes" id="UP000694891">
    <property type="component" value="Unplaced"/>
</dbReference>
<dbReference type="GO" id="GO:0005096">
    <property type="term" value="F:GTPase activator activity"/>
    <property type="evidence" value="ECO:0007669"/>
    <property type="project" value="UniProtKB-KW"/>
</dbReference>
<feature type="compositionally biased region" description="Polar residues" evidence="4">
    <location>
        <begin position="49"/>
        <end position="63"/>
    </location>
</feature>
<dbReference type="PANTHER" id="PTHR10194:SF145">
    <property type="entry name" value="RAS_RAP GTPASE-ACTIVATING PROTEIN SYNGAP ISOFORM X1"/>
    <property type="match status" value="1"/>
</dbReference>
<gene>
    <name evidence="8" type="primary">LOC103371818</name>
</gene>
<dbReference type="InterPro" id="IPR008936">
    <property type="entry name" value="Rho_GTPase_activation_prot"/>
</dbReference>
<dbReference type="Pfam" id="PF00616">
    <property type="entry name" value="RasGAP"/>
    <property type="match status" value="2"/>
</dbReference>
<keyword evidence="7" id="KW-1185">Reference proteome</keyword>
<keyword evidence="3" id="KW-0175">Coiled coil</keyword>
<sequence>MDTSSKTWLPHQSQFGLVGQAEVCCGGPGVLTPNQSRRASFASARQSSMETPPNTTPQPFRQPSFLNRRLKGSIKRAKSQPKLDRTSSFRQMILPRFRSADQESKWMLKTVTTNSGTKCFACRSASERDKWIENLQRAVKPNKDNSRRVDNVLKLWIIEARDLPAKKRYYCELCLDDMLYARTTSKPRTDTVFWGEHFEFNNLPTIRSLRLHLYKETDKKRRKEKSTYLGLVSIPISSITGRQFVEQWYPVIQSSVLAKSGGVGSAKVINASLRVKSRYQTMNILPMELYKEFAEYITNNYRTLCAVLEPLLSVKSKEEVAFALVHILQSTGKTKEFLSDMAMCEVDRFMDREHLIFRENTLATKAVEEYLKLIGHRYLKDAIGDFIRALYESEENCEVDPMRVPPSVLADHQANLRMCCELLLCKIINSLCIFPRELKEVFASWRARCAERGREDLADSLISSSLFLRFMCPAIMSPSLFNLMQEYPAERTSRTLTLIAKVMQNLASFSKFGPKEEYMYFMNEFLEMEWGSMQQFLYEISNMDAGGNAGGFEGYIDLGRELSMLHSLLWEVMGQLSKDAILKLGPLPRLLNDISVALRNPQLHMPTNHQPDRPKDRLFSRPSFNRLMSSDFQSLMMRDLNSSIDISRLPSPTTGVSAVESLSSNLNMRRHAERDLRSSREVFYVTRPPLARSSPAYCTSSSDITEPDPKVHSVNKSVSMMDLQDSRMNSISNLNSVGDMLTSSQASIAGLGHSFGNLGGPLRMGGHMPAGSAGSGLRLSQMGHVGGPTESISQQQQQAAAAMHFPLSFQNPLFHLAAQNSPAQSQQPPPPLLLAPEPENGHHDYQPAFGNSAFSRSEDLSALRSQSSLVQPSIVHSHSYSDDFTRQNQSNDYAWHQLSLQVQESLQQQHMMGVASQTGTGTGTPASLATPPTTVHPVRQSSIAPPQHLKSQRSINTPATATPPKVRPQSRNLLLDSSDTNLHGSQPKSRQSQQQAQQQHQQHQQQQQQQQAQQQQDTQLTDSPAPGLPYQTSSTKENQGPPAAAEESTDTPTKSTKKPQSQLQPPQQHLLKPVVNKQGSQSTLSTPTMNERTVAWVSNMPHLSADIESLRPDREGQLKEYSKSMDESRLERVREYEEEIHSLKERLKMSHRKLEEYEQRLLTQEQQTNKILQQYQCRLEDSERRLKQQQLEKDSQIKGIINRLMAVEDELRGGAIPDIKPRILTDQSISQVYGGHPGS</sequence>
<feature type="region of interest" description="Disordered" evidence="4">
    <location>
        <begin position="35"/>
        <end position="63"/>
    </location>
</feature>
<accession>A0A9Y4TXM0</accession>
<feature type="compositionally biased region" description="Low complexity" evidence="4">
    <location>
        <begin position="1051"/>
        <end position="1070"/>
    </location>
</feature>
<dbReference type="PROSITE" id="PS50004">
    <property type="entry name" value="C2"/>
    <property type="match status" value="1"/>
</dbReference>
<evidence type="ECO:0000259" key="6">
    <source>
        <dbReference type="PROSITE" id="PS50018"/>
    </source>
</evidence>
<dbReference type="FunFam" id="2.60.40.150:FF:000010">
    <property type="entry name" value="Ras GTPase-activating protein nGAP isoform 2"/>
    <property type="match status" value="1"/>
</dbReference>
<dbReference type="GeneID" id="103371818"/>
<dbReference type="SMART" id="SM00239">
    <property type="entry name" value="C2"/>
    <property type="match status" value="1"/>
</dbReference>
<dbReference type="CDD" id="cd22265">
    <property type="entry name" value="UDM1_RNF168"/>
    <property type="match status" value="1"/>
</dbReference>
<dbReference type="PROSITE" id="PS50018">
    <property type="entry name" value="RAS_GTPASE_ACTIV_2"/>
    <property type="match status" value="1"/>
</dbReference>
<feature type="region of interest" description="Disordered" evidence="4">
    <location>
        <begin position="909"/>
        <end position="1070"/>
    </location>
</feature>